<dbReference type="Proteomes" id="UP000244934">
    <property type="component" value="Unassembled WGS sequence"/>
</dbReference>
<keyword evidence="1" id="KW-0472">Membrane</keyword>
<proteinExistence type="predicted"/>
<sequence length="77" mass="8240">MFWEIGYTLCTVLTITVAVYVMRDQRGRGRGAIAGFAAGLVAGGITMVVLLVALVMLATPDSRIETVEPITEQRPAT</sequence>
<accession>A0A2R8CR10</accession>
<evidence type="ECO:0000313" key="2">
    <source>
        <dbReference type="EMBL" id="SPJ35234.1"/>
    </source>
</evidence>
<evidence type="ECO:0000256" key="1">
    <source>
        <dbReference type="SAM" id="Phobius"/>
    </source>
</evidence>
<evidence type="ECO:0000313" key="3">
    <source>
        <dbReference type="Proteomes" id="UP000244934"/>
    </source>
</evidence>
<keyword evidence="1" id="KW-1133">Transmembrane helix</keyword>
<name>A0A2R8CR10_9GAMM</name>
<keyword evidence="1" id="KW-0812">Transmembrane</keyword>
<dbReference type="AlphaFoldDB" id="A0A2R8CR10"/>
<keyword evidence="3" id="KW-1185">Reference proteome</keyword>
<dbReference type="RefSeq" id="WP_108844036.1">
    <property type="nucleotide sequence ID" value="NZ_ONZI01000005.1"/>
</dbReference>
<dbReference type="EMBL" id="ONZI01000005">
    <property type="protein sequence ID" value="SPJ35234.1"/>
    <property type="molecule type" value="Genomic_DNA"/>
</dbReference>
<protein>
    <submittedName>
        <fullName evidence="2">Uncharacterized protein</fullName>
    </submittedName>
</protein>
<feature type="transmembrane region" description="Helical" evidence="1">
    <location>
        <begin position="6"/>
        <end position="22"/>
    </location>
</feature>
<gene>
    <name evidence="2" type="ORF">KSP9073_03292</name>
</gene>
<reference evidence="3" key="1">
    <citation type="submission" date="2018-03" db="EMBL/GenBank/DDBJ databases">
        <authorList>
            <person name="Navarro De La Torre S."/>
        </authorList>
    </citation>
    <scope>NUCLEOTIDE SEQUENCE [LARGE SCALE GENOMIC DNA]</scope>
    <source>
        <strain evidence="3">EAod3</strain>
    </source>
</reference>
<feature type="transmembrane region" description="Helical" evidence="1">
    <location>
        <begin position="34"/>
        <end position="58"/>
    </location>
</feature>
<organism evidence="2 3">
    <name type="scientific">Kushneria phyllosphaerae</name>
    <dbReference type="NCBI Taxonomy" id="2100822"/>
    <lineage>
        <taxon>Bacteria</taxon>
        <taxon>Pseudomonadati</taxon>
        <taxon>Pseudomonadota</taxon>
        <taxon>Gammaproteobacteria</taxon>
        <taxon>Oceanospirillales</taxon>
        <taxon>Halomonadaceae</taxon>
        <taxon>Kushneria</taxon>
    </lineage>
</organism>